<evidence type="ECO:0000256" key="7">
    <source>
        <dbReference type="ARBA" id="ARBA00023136"/>
    </source>
</evidence>
<dbReference type="EMBL" id="CP001399">
    <property type="protein sequence ID" value="ACP34215.1"/>
    <property type="molecule type" value="Genomic_DNA"/>
</dbReference>
<feature type="domain" description="Cation efflux protein cytoplasmic" evidence="10">
    <location>
        <begin position="210"/>
        <end position="266"/>
    </location>
</feature>
<dbReference type="InterPro" id="IPR002524">
    <property type="entry name" value="Cation_efflux"/>
</dbReference>
<dbReference type="NCBIfam" id="TIGR01297">
    <property type="entry name" value="CDF"/>
    <property type="match status" value="1"/>
</dbReference>
<evidence type="ECO:0000259" key="9">
    <source>
        <dbReference type="Pfam" id="PF01545"/>
    </source>
</evidence>
<evidence type="ECO:0000313" key="11">
    <source>
        <dbReference type="EMBL" id="ACP34215.1"/>
    </source>
</evidence>
<evidence type="ECO:0000259" key="10">
    <source>
        <dbReference type="Pfam" id="PF16916"/>
    </source>
</evidence>
<keyword evidence="5 8" id="KW-1133">Transmembrane helix</keyword>
<dbReference type="InterPro" id="IPR027469">
    <property type="entry name" value="Cation_efflux_TMD_sf"/>
</dbReference>
<dbReference type="InterPro" id="IPR027470">
    <property type="entry name" value="Cation_efflux_CTD"/>
</dbReference>
<keyword evidence="3" id="KW-0813">Transport</keyword>
<dbReference type="KEGG" id="sis:LS215_0061"/>
<dbReference type="GO" id="GO:0005385">
    <property type="term" value="F:zinc ion transmembrane transporter activity"/>
    <property type="evidence" value="ECO:0007669"/>
    <property type="project" value="TreeGrafter"/>
</dbReference>
<dbReference type="GO" id="GO:0005886">
    <property type="term" value="C:plasma membrane"/>
    <property type="evidence" value="ECO:0007669"/>
    <property type="project" value="TreeGrafter"/>
</dbReference>
<feature type="transmembrane region" description="Helical" evidence="8">
    <location>
        <begin position="71"/>
        <end position="92"/>
    </location>
</feature>
<feature type="transmembrane region" description="Helical" evidence="8">
    <location>
        <begin position="165"/>
        <end position="182"/>
    </location>
</feature>
<dbReference type="SUPFAM" id="SSF160240">
    <property type="entry name" value="Cation efflux protein cytoplasmic domain-like"/>
    <property type="match status" value="1"/>
</dbReference>
<keyword evidence="6" id="KW-0406">Ion transport</keyword>
<comment type="similarity">
    <text evidence="2">Belongs to the cation diffusion facilitator (CDF) transporter (TC 2.A.4) family. SLC30A subfamily.</text>
</comment>
<feature type="transmembrane region" description="Helical" evidence="8">
    <location>
        <begin position="133"/>
        <end position="159"/>
    </location>
</feature>
<dbReference type="InterPro" id="IPR050681">
    <property type="entry name" value="CDF/SLC30A"/>
</dbReference>
<dbReference type="InterPro" id="IPR058533">
    <property type="entry name" value="Cation_efflux_TM"/>
</dbReference>
<keyword evidence="4 8" id="KW-0812">Transmembrane</keyword>
<dbReference type="PANTHER" id="PTHR11562">
    <property type="entry name" value="CATION EFFLUX PROTEIN/ ZINC TRANSPORTER"/>
    <property type="match status" value="1"/>
</dbReference>
<feature type="transmembrane region" description="Helical" evidence="8">
    <location>
        <begin position="7"/>
        <end position="28"/>
    </location>
</feature>
<dbReference type="Proteomes" id="UP000001747">
    <property type="component" value="Chromosome"/>
</dbReference>
<accession>C3MJD7</accession>
<evidence type="ECO:0000256" key="5">
    <source>
        <dbReference type="ARBA" id="ARBA00022989"/>
    </source>
</evidence>
<dbReference type="Pfam" id="PF16916">
    <property type="entry name" value="ZT_dimer"/>
    <property type="match status" value="1"/>
</dbReference>
<evidence type="ECO:0000256" key="3">
    <source>
        <dbReference type="ARBA" id="ARBA00022448"/>
    </source>
</evidence>
<dbReference type="RefSeq" id="WP_012712735.1">
    <property type="nucleotide sequence ID" value="NC_012589.1"/>
</dbReference>
<name>C3MJD7_SACI2</name>
<dbReference type="AlphaFoldDB" id="C3MJD7"/>
<evidence type="ECO:0000313" key="12">
    <source>
        <dbReference type="Proteomes" id="UP000001747"/>
    </source>
</evidence>
<organism evidence="11 12">
    <name type="scientific">Saccharolobus islandicus (strain L.S.2.15 / Lassen #1)</name>
    <name type="common">Sulfolobus islandicus</name>
    <dbReference type="NCBI Taxonomy" id="429572"/>
    <lineage>
        <taxon>Archaea</taxon>
        <taxon>Thermoproteota</taxon>
        <taxon>Thermoprotei</taxon>
        <taxon>Sulfolobales</taxon>
        <taxon>Sulfolobaceae</taxon>
        <taxon>Saccharolobus</taxon>
    </lineage>
</organism>
<dbReference type="OrthoDB" id="269083at2157"/>
<dbReference type="InterPro" id="IPR036837">
    <property type="entry name" value="Cation_efflux_CTD_sf"/>
</dbReference>
<evidence type="ECO:0000256" key="8">
    <source>
        <dbReference type="SAM" id="Phobius"/>
    </source>
</evidence>
<proteinExistence type="inferred from homology"/>
<dbReference type="SUPFAM" id="SSF161111">
    <property type="entry name" value="Cation efflux protein transmembrane domain-like"/>
    <property type="match status" value="1"/>
</dbReference>
<evidence type="ECO:0000256" key="2">
    <source>
        <dbReference type="ARBA" id="ARBA00008873"/>
    </source>
</evidence>
<feature type="domain" description="Cation efflux protein transmembrane" evidence="9">
    <location>
        <begin position="5"/>
        <end position="190"/>
    </location>
</feature>
<feature type="transmembrane region" description="Helical" evidence="8">
    <location>
        <begin position="104"/>
        <end position="121"/>
    </location>
</feature>
<dbReference type="PANTHER" id="PTHR11562:SF17">
    <property type="entry name" value="RE54080P-RELATED"/>
    <property type="match status" value="1"/>
</dbReference>
<dbReference type="Pfam" id="PF01545">
    <property type="entry name" value="Cation_efflux"/>
    <property type="match status" value="1"/>
</dbReference>
<dbReference type="Gene3D" id="3.30.70.1350">
    <property type="entry name" value="Cation efflux protein, cytoplasmic domain"/>
    <property type="match status" value="1"/>
</dbReference>
<dbReference type="GeneID" id="7797126"/>
<gene>
    <name evidence="11" type="ordered locus">LS215_0061</name>
</gene>
<keyword evidence="7 8" id="KW-0472">Membrane</keyword>
<protein>
    <submittedName>
        <fullName evidence="11">Cation diffusion facilitator family transporter</fullName>
    </submittedName>
</protein>
<dbReference type="HOGENOM" id="CLU_013430_0_4_2"/>
<reference evidence="11 12" key="1">
    <citation type="journal article" date="2009" name="Proc. Natl. Acad. Sci. U.S.A.">
        <title>Biogeography of the Sulfolobus islandicus pan-genome.</title>
        <authorList>
            <person name="Reno M.L."/>
            <person name="Held N.L."/>
            <person name="Fields C.J."/>
            <person name="Burke P.V."/>
            <person name="Whitaker R.J."/>
        </authorList>
    </citation>
    <scope>NUCLEOTIDE SEQUENCE [LARGE SCALE GENOMIC DNA]</scope>
    <source>
        <strain evidence="12">L.S.2.15 / Lassen #1</strain>
    </source>
</reference>
<evidence type="ECO:0000256" key="1">
    <source>
        <dbReference type="ARBA" id="ARBA00004141"/>
    </source>
</evidence>
<sequence length="272" mass="29990">MQRTFILTLFTSLSFIIAYYISLSPLILAEFSHALIDFLTITFSIIALKFIGENEVSEGRLSYGLHRLEVIVAMINIFAIILLSLIVAYTSITSLLKETTNSSFALIISSALASILTFFASPKEKDNLGKRGLYVHIISDFLGYIIGFVIGILILISGIHELDPVGAIILVILNFALAIPLLKESFLIFMEGSPVKIDNIMGELTKISPGIHHLHVWSICDHVKVATLHVKASPNLTIAEADKIRGSICSLLREKYGISHVTVQFETTNDDD</sequence>
<comment type="subcellular location">
    <subcellularLocation>
        <location evidence="1">Membrane</location>
        <topology evidence="1">Multi-pass membrane protein</topology>
    </subcellularLocation>
</comment>
<dbReference type="Gene3D" id="1.20.1510.10">
    <property type="entry name" value="Cation efflux protein transmembrane domain"/>
    <property type="match status" value="1"/>
</dbReference>
<evidence type="ECO:0000256" key="6">
    <source>
        <dbReference type="ARBA" id="ARBA00023065"/>
    </source>
</evidence>
<evidence type="ECO:0000256" key="4">
    <source>
        <dbReference type="ARBA" id="ARBA00022692"/>
    </source>
</evidence>